<protein>
    <recommendedName>
        <fullName evidence="5">Luciferase-like domain-containing protein</fullName>
    </recommendedName>
</protein>
<dbReference type="InterPro" id="IPR036661">
    <property type="entry name" value="Luciferase-like_sf"/>
</dbReference>
<evidence type="ECO:0000256" key="4">
    <source>
        <dbReference type="ARBA" id="ARBA00023033"/>
    </source>
</evidence>
<dbReference type="SUPFAM" id="SSF51679">
    <property type="entry name" value="Bacterial luciferase-like"/>
    <property type="match status" value="1"/>
</dbReference>
<organism evidence="6">
    <name type="scientific">hydrothermal vent metagenome</name>
    <dbReference type="NCBI Taxonomy" id="652676"/>
    <lineage>
        <taxon>unclassified sequences</taxon>
        <taxon>metagenomes</taxon>
        <taxon>ecological metagenomes</taxon>
    </lineage>
</organism>
<dbReference type="AlphaFoldDB" id="A0A3B0SQ13"/>
<evidence type="ECO:0000256" key="2">
    <source>
        <dbReference type="ARBA" id="ARBA00022643"/>
    </source>
</evidence>
<proteinExistence type="predicted"/>
<keyword evidence="3" id="KW-0560">Oxidoreductase</keyword>
<keyword evidence="4" id="KW-0503">Monooxygenase</keyword>
<dbReference type="InterPro" id="IPR011251">
    <property type="entry name" value="Luciferase-like_dom"/>
</dbReference>
<dbReference type="Gene3D" id="3.20.20.30">
    <property type="entry name" value="Luciferase-like domain"/>
    <property type="match status" value="1"/>
</dbReference>
<reference evidence="6" key="1">
    <citation type="submission" date="2018-06" db="EMBL/GenBank/DDBJ databases">
        <authorList>
            <person name="Zhirakovskaya E."/>
        </authorList>
    </citation>
    <scope>NUCLEOTIDE SEQUENCE</scope>
</reference>
<dbReference type="PANTHER" id="PTHR42847:SF4">
    <property type="entry name" value="ALKANESULFONATE MONOOXYGENASE-RELATED"/>
    <property type="match status" value="1"/>
</dbReference>
<evidence type="ECO:0000256" key="1">
    <source>
        <dbReference type="ARBA" id="ARBA00022630"/>
    </source>
</evidence>
<sequence length="325" mass="36698">MRVGAWIPSYTYKGLTYERVHEGVDLFSRKANEYGIDLWTIDHLLDAGGLYGMSWLEPLTVTTWAAAVAPDVWVGTGILVLPLRNPVVLAKEIATIDFLTGGRYQFGVGPGWYPPEFTSTGTDVSERGRRTDEILDAIDVLLTNEVASYSGEFYQFENITIEPRPKKLPDLWVAGGARVPDDEFNDVPRMAKTVLNRIMRAQWWISRCSGSQEWVKRDWKIIQDRAAELGTPTPRFSHTNFTYIVDTSDGEKAREIQHKHFRDVMGTHRTPEHLEKCYLFGSVDEIVARLNDLGSAGCEYVVLGPTHDDPAQLDLINNLIIPQLD</sequence>
<name>A0A3B0SQ13_9ZZZZ</name>
<dbReference type="PANTHER" id="PTHR42847">
    <property type="entry name" value="ALKANESULFONATE MONOOXYGENASE"/>
    <property type="match status" value="1"/>
</dbReference>
<gene>
    <name evidence="6" type="ORF">MNBD_ACTINO02-895</name>
</gene>
<accession>A0A3B0SQ13</accession>
<dbReference type="InterPro" id="IPR050172">
    <property type="entry name" value="SsuD_RutA_monooxygenase"/>
</dbReference>
<dbReference type="GO" id="GO:0046306">
    <property type="term" value="P:alkanesulfonate catabolic process"/>
    <property type="evidence" value="ECO:0007669"/>
    <property type="project" value="TreeGrafter"/>
</dbReference>
<evidence type="ECO:0000259" key="5">
    <source>
        <dbReference type="Pfam" id="PF00296"/>
    </source>
</evidence>
<keyword evidence="2" id="KW-0288">FMN</keyword>
<dbReference type="GO" id="GO:0008726">
    <property type="term" value="F:alkanesulfonate monooxygenase activity"/>
    <property type="evidence" value="ECO:0007669"/>
    <property type="project" value="TreeGrafter"/>
</dbReference>
<dbReference type="Pfam" id="PF00296">
    <property type="entry name" value="Bac_luciferase"/>
    <property type="match status" value="1"/>
</dbReference>
<dbReference type="EMBL" id="UOEK01000461">
    <property type="protein sequence ID" value="VAW08401.1"/>
    <property type="molecule type" value="Genomic_DNA"/>
</dbReference>
<keyword evidence="1" id="KW-0285">Flavoprotein</keyword>
<evidence type="ECO:0000313" key="6">
    <source>
        <dbReference type="EMBL" id="VAW08401.1"/>
    </source>
</evidence>
<evidence type="ECO:0000256" key="3">
    <source>
        <dbReference type="ARBA" id="ARBA00023002"/>
    </source>
</evidence>
<feature type="domain" description="Luciferase-like" evidence="5">
    <location>
        <begin position="3"/>
        <end position="176"/>
    </location>
</feature>